<evidence type="ECO:0000259" key="2">
    <source>
        <dbReference type="Pfam" id="PF08241"/>
    </source>
</evidence>
<dbReference type="PANTHER" id="PTHR35580:SF1">
    <property type="entry name" value="PHYTASE-LIKE DOMAIN-CONTAINING PROTEIN"/>
    <property type="match status" value="1"/>
</dbReference>
<feature type="domain" description="Methyltransferase type 11" evidence="2">
    <location>
        <begin position="119"/>
        <end position="212"/>
    </location>
</feature>
<name>A0A2P6TXF1_CHLSO</name>
<proteinExistence type="predicted"/>
<reference evidence="3 4" key="1">
    <citation type="journal article" date="2018" name="Plant J.">
        <title>Genome sequences of Chlorella sorokiniana UTEX 1602 and Micractinium conductrix SAG 241.80: implications to maltose excretion by a green alga.</title>
        <authorList>
            <person name="Arriola M.B."/>
            <person name="Velmurugan N."/>
            <person name="Zhang Y."/>
            <person name="Plunkett M.H."/>
            <person name="Hondzo H."/>
            <person name="Barney B.M."/>
        </authorList>
    </citation>
    <scope>NUCLEOTIDE SEQUENCE [LARGE SCALE GENOMIC DNA]</scope>
    <source>
        <strain evidence="4">UTEX 1602</strain>
    </source>
</reference>
<dbReference type="OrthoDB" id="506498at2759"/>
<dbReference type="SUPFAM" id="SSF63829">
    <property type="entry name" value="Calcium-dependent phosphotriesterase"/>
    <property type="match status" value="1"/>
</dbReference>
<evidence type="ECO:0000313" key="4">
    <source>
        <dbReference type="Proteomes" id="UP000239899"/>
    </source>
</evidence>
<evidence type="ECO:0000313" key="3">
    <source>
        <dbReference type="EMBL" id="PRW58747.1"/>
    </source>
</evidence>
<dbReference type="PANTHER" id="PTHR35580">
    <property type="entry name" value="CELL SURFACE GLYCOPROTEIN (S-LAYER PROTEIN)-LIKE PROTEIN"/>
    <property type="match status" value="1"/>
</dbReference>
<comment type="caution">
    <text evidence="3">The sequence shown here is derived from an EMBL/GenBank/DDBJ whole genome shotgun (WGS) entry which is preliminary data.</text>
</comment>
<dbReference type="InterPro" id="IPR052918">
    <property type="entry name" value="Motility_Chemotaxis_Reg"/>
</dbReference>
<gene>
    <name evidence="3" type="ORF">C2E21_2609</name>
</gene>
<feature type="region of interest" description="Disordered" evidence="1">
    <location>
        <begin position="614"/>
        <end position="668"/>
    </location>
</feature>
<dbReference type="GO" id="GO:0008757">
    <property type="term" value="F:S-adenosylmethionine-dependent methyltransferase activity"/>
    <property type="evidence" value="ECO:0007669"/>
    <property type="project" value="InterPro"/>
</dbReference>
<dbReference type="Proteomes" id="UP000239899">
    <property type="component" value="Unassembled WGS sequence"/>
</dbReference>
<feature type="compositionally biased region" description="Pro residues" evidence="1">
    <location>
        <begin position="635"/>
        <end position="668"/>
    </location>
</feature>
<dbReference type="EMBL" id="LHPG02000004">
    <property type="protein sequence ID" value="PRW58747.1"/>
    <property type="molecule type" value="Genomic_DNA"/>
</dbReference>
<dbReference type="AlphaFoldDB" id="A0A2P6TXF1"/>
<evidence type="ECO:0000256" key="1">
    <source>
        <dbReference type="SAM" id="MobiDB-lite"/>
    </source>
</evidence>
<protein>
    <submittedName>
        <fullName evidence="3">T9SS C-terminal target domain-containing</fullName>
    </submittedName>
</protein>
<dbReference type="CDD" id="cd02440">
    <property type="entry name" value="AdoMet_MTases"/>
    <property type="match status" value="1"/>
</dbReference>
<dbReference type="SUPFAM" id="SSF53335">
    <property type="entry name" value="S-adenosyl-L-methionine-dependent methyltransferases"/>
    <property type="match status" value="1"/>
</dbReference>
<keyword evidence="4" id="KW-1185">Reference proteome</keyword>
<dbReference type="InterPro" id="IPR029063">
    <property type="entry name" value="SAM-dependent_MTases_sf"/>
</dbReference>
<dbReference type="Pfam" id="PF08241">
    <property type="entry name" value="Methyltransf_11"/>
    <property type="match status" value="1"/>
</dbReference>
<organism evidence="3 4">
    <name type="scientific">Chlorella sorokiniana</name>
    <name type="common">Freshwater green alga</name>
    <dbReference type="NCBI Taxonomy" id="3076"/>
    <lineage>
        <taxon>Eukaryota</taxon>
        <taxon>Viridiplantae</taxon>
        <taxon>Chlorophyta</taxon>
        <taxon>core chlorophytes</taxon>
        <taxon>Trebouxiophyceae</taxon>
        <taxon>Chlorellales</taxon>
        <taxon>Chlorellaceae</taxon>
        <taxon>Chlorella clade</taxon>
        <taxon>Chlorella</taxon>
    </lineage>
</organism>
<sequence length="1124" mass="115837">MLTSAFAPVGVLALQRLGPLLGVAARGAAARVAECRAASTVPQAAAATQHDSWYTVRMEERLESPATRHGEDAIFESHHPSQRFVNVLSQYRNTFPAALWEKIEGLFPARRRARPVCVDIAIGAEGRGGVELARRGFHVVGVEADPTLLARTFRFAQAHRAHIELVTAKVERSLLQDTTADLVTFLHGLHLVDTPRALDEAHRLLKPHGKLVAAWNDRNLTDPFIVCLEDLFEAYNPTYNRMTKQRDVDQWKDVLEHGGKFKLSEYSVHANPMHMQSASAVTLLDILDCMSFVRTHLRGSERKAFNNDVRALVESRYGRQPFDLQLETKVYVLEKDGEGEVDPNRPVIKPLNQQSLGTLLQGVSRKQLLLTGAAAAIVAIGLGVGLGVGLTRGTGGGIAAPQIYQPAQWAADATYIATSLSVGATGTLWRVSPDTTGVPCAGACGSAGTGAASLSLCGDALWYQAADGSWVELQGLPATKVLPGTANGTAYAVNACNEGLSGIDSHGRLAALSESSQLLAVDPSAAQGWQVTMAALPACQPQYDAAGRLWYSGQAADGSCAGLLVCESESLAACQRIFAGPVSGFAVSTRDDATDVWVLGNDATVQHTTLVPAVTSADLPPPPSTPPSLNQPLASPLPSPPPPSPPPSPSPPPPSLPPSPSPPPPSPPVVRYWPAGRFGGTGADVGTAVAVDAADNTWITGTFKISMLIGATNLTAVTATSPDVFVTLLDPRGVPMWAVSWGGLGNDASAALAVSTSGDAVVVGTFSSVGSASFGAINLTSAGGSDAFVVKLSSSGAVLWATGFGSTSSDDARAVCFDAAGDVYVTGTFNRNFTVATASGTTALVNAGGSDTYIMKLDSASGTVLWARSFGGSASDEPALNGLVVGPAGSLYLAGYFKSTCGMMVGTTNLTATSPLNWDAFVISLDASSGAPLWATSLGSGSVGDEFINGMVFSSGSLFVAGTFGKSSGLGGWLMLGLQNLTSAGTYDAFVTKLDATSGAALWAVRMGGPLSDEAKSAALVSGDAVVVGNFQNVTTGFASLTTAGGTDVYTARLNGATGATMWVTGLGSTGSDDLKSVAVSQTNGVEVVGSFSNSILVGTTNLTSAGSTDVFLAALNAGTGAPL</sequence>
<dbReference type="InterPro" id="IPR013216">
    <property type="entry name" value="Methyltransf_11"/>
</dbReference>
<accession>A0A2P6TXF1</accession>
<dbReference type="Gene3D" id="3.40.50.150">
    <property type="entry name" value="Vaccinia Virus protein VP39"/>
    <property type="match status" value="1"/>
</dbReference>